<name>A0A7W7CD21_9PSEU</name>
<accession>A0A7W7CD21</accession>
<sequence>MSTPTPPITEHPGHSRRLLALVVALCALTITGCATLTELMELGQRIEKAGVQQVSTHQSTESSGLVRLRVQAQQRDPRADAEQTAQGVAKVVWDTYPRRIDELEITLDGRLVSRVNRAELIDRLGERNPALEEDTGDGGLGYWVLFTLIAVAVLLTLGLIALLWWSRRRRGRRAAEVSQIPPPYPPAVAWPPYQGPPPPSGRGRTH</sequence>
<evidence type="ECO:0000313" key="3">
    <source>
        <dbReference type="EMBL" id="MBB4678898.1"/>
    </source>
</evidence>
<gene>
    <name evidence="3" type="ORF">HNR67_005016</name>
</gene>
<dbReference type="AlphaFoldDB" id="A0A7W7CD21"/>
<dbReference type="EMBL" id="JACHMH010000001">
    <property type="protein sequence ID" value="MBB4678898.1"/>
    <property type="molecule type" value="Genomic_DNA"/>
</dbReference>
<evidence type="ECO:0000256" key="2">
    <source>
        <dbReference type="SAM" id="Phobius"/>
    </source>
</evidence>
<feature type="region of interest" description="Disordered" evidence="1">
    <location>
        <begin position="175"/>
        <end position="206"/>
    </location>
</feature>
<feature type="compositionally biased region" description="Pro residues" evidence="1">
    <location>
        <begin position="180"/>
        <end position="200"/>
    </location>
</feature>
<dbReference type="RefSeq" id="WP_185004706.1">
    <property type="nucleotide sequence ID" value="NZ_BAAAUI010000070.1"/>
</dbReference>
<protein>
    <submittedName>
        <fullName evidence="3">Putative small secreted protein</fullName>
    </submittedName>
</protein>
<dbReference type="Proteomes" id="UP000533598">
    <property type="component" value="Unassembled WGS sequence"/>
</dbReference>
<keyword evidence="4" id="KW-1185">Reference proteome</keyword>
<keyword evidence="2" id="KW-0812">Transmembrane</keyword>
<keyword evidence="2" id="KW-0472">Membrane</keyword>
<proteinExistence type="predicted"/>
<organism evidence="3 4">
    <name type="scientific">Crossiella cryophila</name>
    <dbReference type="NCBI Taxonomy" id="43355"/>
    <lineage>
        <taxon>Bacteria</taxon>
        <taxon>Bacillati</taxon>
        <taxon>Actinomycetota</taxon>
        <taxon>Actinomycetes</taxon>
        <taxon>Pseudonocardiales</taxon>
        <taxon>Pseudonocardiaceae</taxon>
        <taxon>Crossiella</taxon>
    </lineage>
</organism>
<evidence type="ECO:0000256" key="1">
    <source>
        <dbReference type="SAM" id="MobiDB-lite"/>
    </source>
</evidence>
<evidence type="ECO:0000313" key="4">
    <source>
        <dbReference type="Proteomes" id="UP000533598"/>
    </source>
</evidence>
<comment type="caution">
    <text evidence="3">The sequence shown here is derived from an EMBL/GenBank/DDBJ whole genome shotgun (WGS) entry which is preliminary data.</text>
</comment>
<reference evidence="3 4" key="1">
    <citation type="submission" date="2020-08" db="EMBL/GenBank/DDBJ databases">
        <title>Sequencing the genomes of 1000 actinobacteria strains.</title>
        <authorList>
            <person name="Klenk H.-P."/>
        </authorList>
    </citation>
    <scope>NUCLEOTIDE SEQUENCE [LARGE SCALE GENOMIC DNA]</scope>
    <source>
        <strain evidence="3 4">DSM 44230</strain>
    </source>
</reference>
<feature type="transmembrane region" description="Helical" evidence="2">
    <location>
        <begin position="140"/>
        <end position="165"/>
    </location>
</feature>
<keyword evidence="2" id="KW-1133">Transmembrane helix</keyword>